<organism evidence="1 2">
    <name type="scientific">Caerostris darwini</name>
    <dbReference type="NCBI Taxonomy" id="1538125"/>
    <lineage>
        <taxon>Eukaryota</taxon>
        <taxon>Metazoa</taxon>
        <taxon>Ecdysozoa</taxon>
        <taxon>Arthropoda</taxon>
        <taxon>Chelicerata</taxon>
        <taxon>Arachnida</taxon>
        <taxon>Araneae</taxon>
        <taxon>Araneomorphae</taxon>
        <taxon>Entelegynae</taxon>
        <taxon>Araneoidea</taxon>
        <taxon>Araneidae</taxon>
        <taxon>Caerostris</taxon>
    </lineage>
</organism>
<reference evidence="1 2" key="1">
    <citation type="submission" date="2021-06" db="EMBL/GenBank/DDBJ databases">
        <title>Caerostris darwini draft genome.</title>
        <authorList>
            <person name="Kono N."/>
            <person name="Arakawa K."/>
        </authorList>
    </citation>
    <scope>NUCLEOTIDE SEQUENCE [LARGE SCALE GENOMIC DNA]</scope>
</reference>
<dbReference type="Proteomes" id="UP001054837">
    <property type="component" value="Unassembled WGS sequence"/>
</dbReference>
<keyword evidence="2" id="KW-1185">Reference proteome</keyword>
<proteinExistence type="predicted"/>
<sequence length="100" mass="11415">MLQLWRKPRHALACLSTMPQTCKKPVKIIIRNTPYQLLQIKGKFPGGSYFLAILSLTNSPTREIRNPGCNPTRFRRLSHLLLQEACPFPLKTQVPLSTDN</sequence>
<dbReference type="AlphaFoldDB" id="A0AAV4TL49"/>
<gene>
    <name evidence="1" type="ORF">CDAR_576561</name>
</gene>
<comment type="caution">
    <text evidence="1">The sequence shown here is derived from an EMBL/GenBank/DDBJ whole genome shotgun (WGS) entry which is preliminary data.</text>
</comment>
<protein>
    <submittedName>
        <fullName evidence="1">Uncharacterized protein</fullName>
    </submittedName>
</protein>
<name>A0AAV4TL49_9ARAC</name>
<evidence type="ECO:0000313" key="1">
    <source>
        <dbReference type="EMBL" id="GIY45662.1"/>
    </source>
</evidence>
<accession>A0AAV4TL49</accession>
<evidence type="ECO:0000313" key="2">
    <source>
        <dbReference type="Proteomes" id="UP001054837"/>
    </source>
</evidence>
<dbReference type="EMBL" id="BPLQ01009653">
    <property type="protein sequence ID" value="GIY45662.1"/>
    <property type="molecule type" value="Genomic_DNA"/>
</dbReference>